<keyword evidence="8 11" id="KW-0472">Membrane</keyword>
<dbReference type="Gene3D" id="3.80.10.10">
    <property type="entry name" value="Ribonuclease Inhibitor"/>
    <property type="match status" value="1"/>
</dbReference>
<evidence type="ECO:0000256" key="3">
    <source>
        <dbReference type="ARBA" id="ARBA00022614"/>
    </source>
</evidence>
<accession>A0A2N9HDD3</accession>
<keyword evidence="6" id="KW-0677">Repeat</keyword>
<evidence type="ECO:0000256" key="11">
    <source>
        <dbReference type="SAM" id="Phobius"/>
    </source>
</evidence>
<comment type="similarity">
    <text evidence="2">Belongs to the RLP family.</text>
</comment>
<keyword evidence="4 11" id="KW-0812">Transmembrane</keyword>
<dbReference type="PRINTS" id="PR00019">
    <property type="entry name" value="LEURICHRPT"/>
</dbReference>
<evidence type="ECO:0000256" key="6">
    <source>
        <dbReference type="ARBA" id="ARBA00022737"/>
    </source>
</evidence>
<evidence type="ECO:0000256" key="4">
    <source>
        <dbReference type="ARBA" id="ARBA00022692"/>
    </source>
</evidence>
<evidence type="ECO:0000256" key="2">
    <source>
        <dbReference type="ARBA" id="ARBA00009592"/>
    </source>
</evidence>
<evidence type="ECO:0000256" key="8">
    <source>
        <dbReference type="ARBA" id="ARBA00023136"/>
    </source>
</evidence>
<dbReference type="Pfam" id="PF00560">
    <property type="entry name" value="LRR_1"/>
    <property type="match status" value="1"/>
</dbReference>
<dbReference type="InterPro" id="IPR001611">
    <property type="entry name" value="Leu-rich_rpt"/>
</dbReference>
<evidence type="ECO:0000256" key="9">
    <source>
        <dbReference type="ARBA" id="ARBA00023170"/>
    </source>
</evidence>
<dbReference type="GO" id="GO:0016020">
    <property type="term" value="C:membrane"/>
    <property type="evidence" value="ECO:0007669"/>
    <property type="project" value="UniProtKB-SubCell"/>
</dbReference>
<dbReference type="EMBL" id="OIVN01003241">
    <property type="protein sequence ID" value="SPD09753.1"/>
    <property type="molecule type" value="Genomic_DNA"/>
</dbReference>
<evidence type="ECO:0000256" key="5">
    <source>
        <dbReference type="ARBA" id="ARBA00022729"/>
    </source>
</evidence>
<evidence type="ECO:0000256" key="10">
    <source>
        <dbReference type="ARBA" id="ARBA00023180"/>
    </source>
</evidence>
<dbReference type="InterPro" id="IPR032675">
    <property type="entry name" value="LRR_dom_sf"/>
</dbReference>
<keyword evidence="3" id="KW-0433">Leucine-rich repeat</keyword>
<keyword evidence="10" id="KW-0325">Glycoprotein</keyword>
<proteinExistence type="inferred from homology"/>
<comment type="subcellular location">
    <subcellularLocation>
        <location evidence="1">Membrane</location>
        <topology evidence="1">Single-pass type I membrane protein</topology>
    </subcellularLocation>
</comment>
<keyword evidence="5" id="KW-0732">Signal</keyword>
<keyword evidence="7 11" id="KW-1133">Transmembrane helix</keyword>
<feature type="transmembrane region" description="Helical" evidence="11">
    <location>
        <begin position="182"/>
        <end position="205"/>
    </location>
</feature>
<evidence type="ECO:0000256" key="7">
    <source>
        <dbReference type="ARBA" id="ARBA00022989"/>
    </source>
</evidence>
<gene>
    <name evidence="12" type="ORF">FSB_LOCUS37635</name>
</gene>
<dbReference type="SUPFAM" id="SSF52058">
    <property type="entry name" value="L domain-like"/>
    <property type="match status" value="1"/>
</dbReference>
<organism evidence="12">
    <name type="scientific">Fagus sylvatica</name>
    <name type="common">Beechnut</name>
    <dbReference type="NCBI Taxonomy" id="28930"/>
    <lineage>
        <taxon>Eukaryota</taxon>
        <taxon>Viridiplantae</taxon>
        <taxon>Streptophyta</taxon>
        <taxon>Embryophyta</taxon>
        <taxon>Tracheophyta</taxon>
        <taxon>Spermatophyta</taxon>
        <taxon>Magnoliopsida</taxon>
        <taxon>eudicotyledons</taxon>
        <taxon>Gunneridae</taxon>
        <taxon>Pentapetalae</taxon>
        <taxon>rosids</taxon>
        <taxon>fabids</taxon>
        <taxon>Fagales</taxon>
        <taxon>Fagaceae</taxon>
        <taxon>Fagus</taxon>
    </lineage>
</organism>
<dbReference type="FunFam" id="3.80.10.10:FF:000111">
    <property type="entry name" value="LRR receptor-like serine/threonine-protein kinase ERECTA"/>
    <property type="match status" value="1"/>
</dbReference>
<evidence type="ECO:0000256" key="1">
    <source>
        <dbReference type="ARBA" id="ARBA00004479"/>
    </source>
</evidence>
<dbReference type="PANTHER" id="PTHR48063">
    <property type="entry name" value="LRR RECEPTOR-LIKE KINASE"/>
    <property type="match status" value="1"/>
</dbReference>
<name>A0A2N9HDD3_FAGSY</name>
<reference evidence="12" key="1">
    <citation type="submission" date="2018-02" db="EMBL/GenBank/DDBJ databases">
        <authorList>
            <person name="Cohen D.B."/>
            <person name="Kent A.D."/>
        </authorList>
    </citation>
    <scope>NUCLEOTIDE SEQUENCE</scope>
</reference>
<dbReference type="PANTHER" id="PTHR48063:SF96">
    <property type="entry name" value="LEUCINE-RICH REPEAT-CONTAINING N-TERMINAL PLANT-TYPE DOMAIN-CONTAINING PROTEIN"/>
    <property type="match status" value="1"/>
</dbReference>
<protein>
    <submittedName>
        <fullName evidence="12">Uncharacterized protein</fullName>
    </submittedName>
</protein>
<dbReference type="AlphaFoldDB" id="A0A2N9HDD3"/>
<keyword evidence="9" id="KW-0675">Receptor</keyword>
<dbReference type="InterPro" id="IPR046956">
    <property type="entry name" value="RLP23-like"/>
</dbReference>
<dbReference type="Pfam" id="PF13855">
    <property type="entry name" value="LRR_8"/>
    <property type="match status" value="1"/>
</dbReference>
<sequence>MKDKLIVSCPLPSERIPKYLDAITVTSKGQHSELGKILDHFTSIDLSCNNLDGPIPEDIGLLKSLYNLNLSHNAFTDQIPPSLGKLSKLESLDLSSNKLTGEIPMQLADGLIFLSVLNLSFNQLIGPIPYIKQFATLSEASYEGNKGLYGCPLKKECTSTEPRSPPPIYEDYHSKYGLLIDWNYLSAELRFVFCFWLIIGPLMFWKRWRIRYYKHVDDIFFRIFPQLYLWVGKYR</sequence>
<evidence type="ECO:0000313" key="12">
    <source>
        <dbReference type="EMBL" id="SPD09753.1"/>
    </source>
</evidence>